<sequence>MSIEYIAYYSIDPQILLPLPVVDGFAQAVLQSPKLRSLTFIASPGQEHILDNILDKCRASNIILPLRYLSIFRILSPLPLIPHVENLTSIDIVDVTTEDDYSVTSFNQLWRAISQKGARLEWIHVDRVPPTLVDYLITYRGLKSFTLANSQTPADNLLSNDVDAERFYFEVIPMHCATMRTLDVRLKFIRKWCFSSRLASVLAQCAALERLALGFSSENGAPIVRDTLSFDVPDTLSY</sequence>
<dbReference type="Proteomes" id="UP000284842">
    <property type="component" value="Unassembled WGS sequence"/>
</dbReference>
<protein>
    <recommendedName>
        <fullName evidence="3">F-box domain-containing protein</fullName>
    </recommendedName>
</protein>
<reference evidence="1 2" key="1">
    <citation type="journal article" date="2018" name="Evol. Lett.">
        <title>Horizontal gene cluster transfer increased hallucinogenic mushroom diversity.</title>
        <authorList>
            <person name="Reynolds H.T."/>
            <person name="Vijayakumar V."/>
            <person name="Gluck-Thaler E."/>
            <person name="Korotkin H.B."/>
            <person name="Matheny P.B."/>
            <person name="Slot J.C."/>
        </authorList>
    </citation>
    <scope>NUCLEOTIDE SEQUENCE [LARGE SCALE GENOMIC DNA]</scope>
    <source>
        <strain evidence="1 2">2629</strain>
    </source>
</reference>
<evidence type="ECO:0000313" key="2">
    <source>
        <dbReference type="Proteomes" id="UP000284842"/>
    </source>
</evidence>
<gene>
    <name evidence="1" type="ORF">CVT24_012318</name>
</gene>
<dbReference type="OrthoDB" id="2893717at2759"/>
<accession>A0A409W475</accession>
<dbReference type="EMBL" id="NHTK01005825">
    <property type="protein sequence ID" value="PPQ73296.1"/>
    <property type="molecule type" value="Genomic_DNA"/>
</dbReference>
<dbReference type="AlphaFoldDB" id="A0A409W475"/>
<evidence type="ECO:0008006" key="3">
    <source>
        <dbReference type="Google" id="ProtNLM"/>
    </source>
</evidence>
<evidence type="ECO:0000313" key="1">
    <source>
        <dbReference type="EMBL" id="PPQ73296.1"/>
    </source>
</evidence>
<dbReference type="InParanoid" id="A0A409W475"/>
<organism evidence="1 2">
    <name type="scientific">Panaeolus cyanescens</name>
    <dbReference type="NCBI Taxonomy" id="181874"/>
    <lineage>
        <taxon>Eukaryota</taxon>
        <taxon>Fungi</taxon>
        <taxon>Dikarya</taxon>
        <taxon>Basidiomycota</taxon>
        <taxon>Agaricomycotina</taxon>
        <taxon>Agaricomycetes</taxon>
        <taxon>Agaricomycetidae</taxon>
        <taxon>Agaricales</taxon>
        <taxon>Agaricineae</taxon>
        <taxon>Galeropsidaceae</taxon>
        <taxon>Panaeolus</taxon>
    </lineage>
</organism>
<name>A0A409W475_9AGAR</name>
<comment type="caution">
    <text evidence="1">The sequence shown here is derived from an EMBL/GenBank/DDBJ whole genome shotgun (WGS) entry which is preliminary data.</text>
</comment>
<proteinExistence type="predicted"/>
<keyword evidence="2" id="KW-1185">Reference proteome</keyword>